<name>A0AB39PP09_9ACTN</name>
<dbReference type="EMBL" id="CP163435">
    <property type="protein sequence ID" value="XDQ30739.1"/>
    <property type="molecule type" value="Genomic_DNA"/>
</dbReference>
<sequence length="213" mass="22714">MNPPSPVPHAGALAGCSDDSQGHAERATQTAPHRGTQTPRSTAPKTPDCGPDSTLSQSDWIDQCGSASTPSGQQPDTELALGDTFAYDDGVKITVRSIGRITRFGEYDDHPDADQTAYRVTWNIYNGTKRPLDLANVYEEEEGATNGGTPAALTVEKGSRYMSGRIAPGHTGTFTNDGALDKTYGTALVITFSRNDIGDDVRAEDPHWTGTIK</sequence>
<dbReference type="RefSeq" id="WP_369240960.1">
    <property type="nucleotide sequence ID" value="NZ_CP163435.1"/>
</dbReference>
<dbReference type="AlphaFoldDB" id="A0AB39PP09"/>
<evidence type="ECO:0008006" key="3">
    <source>
        <dbReference type="Google" id="ProtNLM"/>
    </source>
</evidence>
<proteinExistence type="predicted"/>
<protein>
    <recommendedName>
        <fullName evidence="3">DUF4352 domain-containing protein</fullName>
    </recommendedName>
</protein>
<evidence type="ECO:0000256" key="1">
    <source>
        <dbReference type="SAM" id="MobiDB-lite"/>
    </source>
</evidence>
<accession>A0AB39PP09</accession>
<feature type="compositionally biased region" description="Polar residues" evidence="1">
    <location>
        <begin position="53"/>
        <end position="76"/>
    </location>
</feature>
<feature type="region of interest" description="Disordered" evidence="1">
    <location>
        <begin position="1"/>
        <end position="78"/>
    </location>
</feature>
<reference evidence="2" key="1">
    <citation type="submission" date="2024-07" db="EMBL/GenBank/DDBJ databases">
        <authorList>
            <person name="Yu S.T."/>
        </authorList>
    </citation>
    <scope>NUCLEOTIDE SEQUENCE</scope>
    <source>
        <strain evidence="2">R21</strain>
    </source>
</reference>
<feature type="compositionally biased region" description="Polar residues" evidence="1">
    <location>
        <begin position="27"/>
        <end position="44"/>
    </location>
</feature>
<organism evidence="2">
    <name type="scientific">Streptomyces sp. R21</name>
    <dbReference type="NCBI Taxonomy" id="3238627"/>
    <lineage>
        <taxon>Bacteria</taxon>
        <taxon>Bacillati</taxon>
        <taxon>Actinomycetota</taxon>
        <taxon>Actinomycetes</taxon>
        <taxon>Kitasatosporales</taxon>
        <taxon>Streptomycetaceae</taxon>
        <taxon>Streptomyces</taxon>
    </lineage>
</organism>
<evidence type="ECO:0000313" key="2">
    <source>
        <dbReference type="EMBL" id="XDQ30739.1"/>
    </source>
</evidence>
<gene>
    <name evidence="2" type="ORF">AB5J56_41205</name>
</gene>